<dbReference type="EMBL" id="JMIX01000009">
    <property type="protein sequence ID" value="KEO92491.1"/>
    <property type="molecule type" value="Genomic_DNA"/>
</dbReference>
<proteinExistence type="inferred from homology"/>
<feature type="binding site" evidence="7 11">
    <location>
        <position position="420"/>
    </location>
    <ligand>
        <name>[4Fe-4S] cluster</name>
        <dbReference type="ChEBI" id="CHEBI:49883"/>
    </ligand>
</feature>
<dbReference type="CDD" id="cd06223">
    <property type="entry name" value="PRTases_typeI"/>
    <property type="match status" value="1"/>
</dbReference>
<evidence type="ECO:0000313" key="14">
    <source>
        <dbReference type="Proteomes" id="UP000027866"/>
    </source>
</evidence>
<evidence type="ECO:0000256" key="9">
    <source>
        <dbReference type="PIRSR" id="PIRSR000485-1"/>
    </source>
</evidence>
<feature type="binding site" evidence="7 11">
    <location>
        <position position="479"/>
    </location>
    <ligand>
        <name>[4Fe-4S] cluster</name>
        <dbReference type="ChEBI" id="CHEBI:49883"/>
    </ligand>
</feature>
<evidence type="ECO:0000256" key="10">
    <source>
        <dbReference type="PIRSR" id="PIRSR000485-2"/>
    </source>
</evidence>
<dbReference type="Proteomes" id="UP000027866">
    <property type="component" value="Unassembled WGS sequence"/>
</dbReference>
<dbReference type="InterPro" id="IPR029057">
    <property type="entry name" value="PRTase-like"/>
</dbReference>
<comment type="catalytic activity">
    <reaction evidence="7 8">
        <text>5-phospho-beta-D-ribosylamine + L-glutamate + diphosphate = 5-phospho-alpha-D-ribose 1-diphosphate + L-glutamine + H2O</text>
        <dbReference type="Rhea" id="RHEA:14905"/>
        <dbReference type="ChEBI" id="CHEBI:15377"/>
        <dbReference type="ChEBI" id="CHEBI:29985"/>
        <dbReference type="ChEBI" id="CHEBI:33019"/>
        <dbReference type="ChEBI" id="CHEBI:58017"/>
        <dbReference type="ChEBI" id="CHEBI:58359"/>
        <dbReference type="ChEBI" id="CHEBI:58681"/>
        <dbReference type="EC" id="2.4.2.14"/>
    </reaction>
</comment>
<dbReference type="AlphaFoldDB" id="A0A074MCE9"/>
<comment type="cofactor">
    <cofactor evidence="7 10">
        <name>Mg(2+)</name>
        <dbReference type="ChEBI" id="CHEBI:18420"/>
    </cofactor>
    <text evidence="7 10">Binds 1 Mg(2+) ion per subunit.</text>
</comment>
<evidence type="ECO:0000256" key="1">
    <source>
        <dbReference type="ARBA" id="ARBA00005209"/>
    </source>
</evidence>
<dbReference type="HAMAP" id="MF_01931">
    <property type="entry name" value="PurF"/>
    <property type="match status" value="1"/>
</dbReference>
<evidence type="ECO:0000256" key="4">
    <source>
        <dbReference type="ARBA" id="ARBA00022679"/>
    </source>
</evidence>
<keyword evidence="14" id="KW-1185">Reference proteome</keyword>
<dbReference type="InterPro" id="IPR035584">
    <property type="entry name" value="PurF_N"/>
</dbReference>
<dbReference type="PIRSF" id="PIRSF000485">
    <property type="entry name" value="Amd_phspho_trans"/>
    <property type="match status" value="1"/>
</dbReference>
<dbReference type="GO" id="GO:0009113">
    <property type="term" value="P:purine nucleobase biosynthetic process"/>
    <property type="evidence" value="ECO:0007669"/>
    <property type="project" value="UniProtKB-UniRule"/>
</dbReference>
<keyword evidence="3 7" id="KW-0328">Glycosyltransferase</keyword>
<keyword evidence="7 10" id="KW-0460">Magnesium</keyword>
<dbReference type="KEGG" id="elq:Ga0102493_112349"/>
<name>A0A074MCE9_9SPHN</name>
<dbReference type="RefSeq" id="WP_051698139.1">
    <property type="nucleotide sequence ID" value="NZ_CP017057.1"/>
</dbReference>
<dbReference type="InterPro" id="IPR000836">
    <property type="entry name" value="PRTase_dom"/>
</dbReference>
<dbReference type="NCBIfam" id="TIGR01134">
    <property type="entry name" value="purF"/>
    <property type="match status" value="1"/>
</dbReference>
<accession>A0A074MCE9</accession>
<dbReference type="UniPathway" id="UPA00074">
    <property type="reaction ID" value="UER00124"/>
</dbReference>
<dbReference type="GO" id="GO:0004044">
    <property type="term" value="F:amidophosphoribosyltransferase activity"/>
    <property type="evidence" value="ECO:0007669"/>
    <property type="project" value="UniProtKB-UniRule"/>
</dbReference>
<dbReference type="InterPro" id="IPR017932">
    <property type="entry name" value="GATase_2_dom"/>
</dbReference>
<feature type="binding site" evidence="7 10">
    <location>
        <position position="321"/>
    </location>
    <ligand>
        <name>Mg(2+)</name>
        <dbReference type="ChEBI" id="CHEBI:18420"/>
    </ligand>
</feature>
<dbReference type="GO" id="GO:0051539">
    <property type="term" value="F:4 iron, 4 sulfur cluster binding"/>
    <property type="evidence" value="ECO:0007669"/>
    <property type="project" value="UniProtKB-KW"/>
</dbReference>
<comment type="caution">
    <text evidence="13">The sequence shown here is derived from an EMBL/GenBank/DDBJ whole genome shotgun (WGS) entry which is preliminary data.</text>
</comment>
<comment type="similarity">
    <text evidence="2 7 8">In the C-terminal section; belongs to the purine/pyrimidine phosphoribosyltransferase family.</text>
</comment>
<feature type="binding site" evidence="7 11">
    <location>
        <position position="274"/>
    </location>
    <ligand>
        <name>[4Fe-4S] cluster</name>
        <dbReference type="ChEBI" id="CHEBI:49883"/>
    </ligand>
</feature>
<dbReference type="InterPro" id="IPR029055">
    <property type="entry name" value="Ntn_hydrolases_N"/>
</dbReference>
<feature type="binding site" evidence="7 10">
    <location>
        <position position="383"/>
    </location>
    <ligand>
        <name>Mg(2+)</name>
        <dbReference type="ChEBI" id="CHEBI:18420"/>
    </ligand>
</feature>
<feature type="binding site" evidence="7 10">
    <location>
        <position position="384"/>
    </location>
    <ligand>
        <name>Mg(2+)</name>
        <dbReference type="ChEBI" id="CHEBI:18420"/>
    </ligand>
</feature>
<keyword evidence="6 7" id="KW-0315">Glutamine amidotransferase</keyword>
<sequence>MTNSTQKSEAPERVRDRLDANLTHPFLDADGDKLREECGVFGAINAADASAATALGLHALQHRGQEAVGITSFDGREFYSRRGLGHVAENFSSSEAIGELPGHMAAGHVRYSTTGGSGLRNVQPLYAELASGGFAVAHNGNFSNSQALRSDLVNKGSIFQSTSDTEVIIHLVATSRYPTIADRLIDALRLVEGAYALIVMTPEGMIACRDPLGIRPLVMGRMGDAILFASESVAFDVVGAELIREVEPGEMLQVGFDGEIRSVRPFGSPKARPCIFEHVYFSRPDSYFAGRSVYEARKAIGTQLAIEAPADVDLVVPVPDSGVPAAIGYAQQSGLPFELGIIRSHYVGRTFIQPSDSARHSGVKRKHNANRGLVAGKRIVLIDDSIVRGTTSMKIVEMMREAGASEVHFRVASPPTAHSCFYGVDTPERSKLLAARMELEPMREFIKADSLAFISIDGLYRAVGQKDRDKACPQFCDACFTGEYPTSLTDFRMTEQRAAQLPFADPKAA</sequence>
<keyword evidence="7 11" id="KW-0408">Iron</keyword>
<protein>
    <recommendedName>
        <fullName evidence="7">Amidophosphoribosyltransferase</fullName>
        <shortName evidence="7">ATase</shortName>
        <ecNumber evidence="7">2.4.2.14</ecNumber>
    </recommendedName>
    <alternativeName>
        <fullName evidence="7">Glutamine phosphoribosylpyrophosphate amidotransferase</fullName>
        <shortName evidence="7">GPATase</shortName>
    </alternativeName>
</protein>
<dbReference type="Pfam" id="PF13537">
    <property type="entry name" value="GATase_7"/>
    <property type="match status" value="1"/>
</dbReference>
<feature type="domain" description="Glutamine amidotransferase type-2" evidence="12">
    <location>
        <begin position="38"/>
        <end position="257"/>
    </location>
</feature>
<dbReference type="Pfam" id="PF00156">
    <property type="entry name" value="Pribosyltran"/>
    <property type="match status" value="1"/>
</dbReference>
<keyword evidence="7 11" id="KW-0411">Iron-sulfur</keyword>
<dbReference type="SUPFAM" id="SSF53271">
    <property type="entry name" value="PRTase-like"/>
    <property type="match status" value="1"/>
</dbReference>
<dbReference type="SUPFAM" id="SSF56235">
    <property type="entry name" value="N-terminal nucleophile aminohydrolases (Ntn hydrolases)"/>
    <property type="match status" value="1"/>
</dbReference>
<dbReference type="GO" id="GO:0006189">
    <property type="term" value="P:'de novo' IMP biosynthetic process"/>
    <property type="evidence" value="ECO:0007669"/>
    <property type="project" value="UniProtKB-UniRule"/>
</dbReference>
<evidence type="ECO:0000256" key="7">
    <source>
        <dbReference type="HAMAP-Rule" id="MF_01931"/>
    </source>
</evidence>
<keyword evidence="7 10" id="KW-0479">Metal-binding</keyword>
<dbReference type="CDD" id="cd00715">
    <property type="entry name" value="GPATase_N"/>
    <property type="match status" value="1"/>
</dbReference>
<keyword evidence="5 7" id="KW-0658">Purine biosynthesis</keyword>
<dbReference type="GO" id="GO:0000287">
    <property type="term" value="F:magnesium ion binding"/>
    <property type="evidence" value="ECO:0007669"/>
    <property type="project" value="UniProtKB-UniRule"/>
</dbReference>
<comment type="cofactor">
    <cofactor evidence="7 11">
        <name>[4Fe-4S] cluster</name>
        <dbReference type="ChEBI" id="CHEBI:49883"/>
    </cofactor>
    <text evidence="7 11">Binds 1 [4Fe-4S] cluster per subunit.</text>
</comment>
<dbReference type="InterPro" id="IPR005854">
    <property type="entry name" value="PurF"/>
</dbReference>
<dbReference type="PROSITE" id="PS51278">
    <property type="entry name" value="GATASE_TYPE_2"/>
    <property type="match status" value="1"/>
</dbReference>
<dbReference type="Gene3D" id="3.40.50.2020">
    <property type="match status" value="1"/>
</dbReference>
<dbReference type="OrthoDB" id="9801213at2"/>
<dbReference type="Gene3D" id="3.60.20.10">
    <property type="entry name" value="Glutamine Phosphoribosylpyrophosphate, subunit 1, domain 1"/>
    <property type="match status" value="1"/>
</dbReference>
<evidence type="ECO:0000313" key="13">
    <source>
        <dbReference type="EMBL" id="KEO92491.1"/>
    </source>
</evidence>
<evidence type="ECO:0000256" key="5">
    <source>
        <dbReference type="ARBA" id="ARBA00022755"/>
    </source>
</evidence>
<keyword evidence="4 7" id="KW-0808">Transferase</keyword>
<comment type="function">
    <text evidence="7">Catalyzes the formation of phosphoribosylamine from phosphoribosylpyrophosphate (PRPP) and glutamine.</text>
</comment>
<keyword evidence="7" id="KW-0004">4Fe-4S</keyword>
<reference evidence="13 14" key="1">
    <citation type="submission" date="2014-04" db="EMBL/GenBank/DDBJ databases">
        <title>A comprehensive comparison of genomes of Erythrobacter spp. Strains.</title>
        <authorList>
            <person name="Zheng Q."/>
        </authorList>
    </citation>
    <scope>NUCLEOTIDE SEQUENCE [LARGE SCALE GENOMIC DNA]</scope>
    <source>
        <strain evidence="13 14">DSM 8509</strain>
    </source>
</reference>
<comment type="pathway">
    <text evidence="1 7 8">Purine metabolism; IMP biosynthesis via de novo pathway; N(1)-(5-phospho-D-ribosyl)glycinamide from 5-phospho-alpha-D-ribose 1-diphosphate: step 1/2.</text>
</comment>
<dbReference type="PATRIC" id="fig|39960.10.peg.1444"/>
<dbReference type="EC" id="2.4.2.14" evidence="7"/>
<evidence type="ECO:0000256" key="2">
    <source>
        <dbReference type="ARBA" id="ARBA00010138"/>
    </source>
</evidence>
<organism evidence="13 14">
    <name type="scientific">Erythrobacter litoralis</name>
    <dbReference type="NCBI Taxonomy" id="39960"/>
    <lineage>
        <taxon>Bacteria</taxon>
        <taxon>Pseudomonadati</taxon>
        <taxon>Pseudomonadota</taxon>
        <taxon>Alphaproteobacteria</taxon>
        <taxon>Sphingomonadales</taxon>
        <taxon>Erythrobacteraceae</taxon>
        <taxon>Erythrobacter/Porphyrobacter group</taxon>
        <taxon>Erythrobacter</taxon>
    </lineage>
</organism>
<evidence type="ECO:0000256" key="3">
    <source>
        <dbReference type="ARBA" id="ARBA00022676"/>
    </source>
</evidence>
<evidence type="ECO:0000256" key="6">
    <source>
        <dbReference type="ARBA" id="ARBA00022962"/>
    </source>
</evidence>
<evidence type="ECO:0000256" key="11">
    <source>
        <dbReference type="PIRSR" id="PIRSR000485-3"/>
    </source>
</evidence>
<feature type="binding site" evidence="7 11">
    <location>
        <position position="476"/>
    </location>
    <ligand>
        <name>[4Fe-4S] cluster</name>
        <dbReference type="ChEBI" id="CHEBI:49883"/>
    </ligand>
</feature>
<dbReference type="PANTHER" id="PTHR11907">
    <property type="entry name" value="AMIDOPHOSPHORIBOSYLTRANSFERASE"/>
    <property type="match status" value="1"/>
</dbReference>
<evidence type="ECO:0000259" key="12">
    <source>
        <dbReference type="PROSITE" id="PS51278"/>
    </source>
</evidence>
<evidence type="ECO:0000256" key="8">
    <source>
        <dbReference type="PIRNR" id="PIRNR000485"/>
    </source>
</evidence>
<feature type="active site" description="Nucleophile" evidence="7 9">
    <location>
        <position position="38"/>
    </location>
</feature>
<gene>
    <name evidence="7" type="primary">purF</name>
    <name evidence="13" type="ORF">EH32_14620</name>
</gene>